<keyword evidence="3" id="KW-1185">Reference proteome</keyword>
<name>A0A251URI1_HELAN</name>
<organism evidence="2 3">
    <name type="scientific">Helianthus annuus</name>
    <name type="common">Common sunflower</name>
    <dbReference type="NCBI Taxonomy" id="4232"/>
    <lineage>
        <taxon>Eukaryota</taxon>
        <taxon>Viridiplantae</taxon>
        <taxon>Streptophyta</taxon>
        <taxon>Embryophyta</taxon>
        <taxon>Tracheophyta</taxon>
        <taxon>Spermatophyta</taxon>
        <taxon>Magnoliopsida</taxon>
        <taxon>eudicotyledons</taxon>
        <taxon>Gunneridae</taxon>
        <taxon>Pentapetalae</taxon>
        <taxon>asterids</taxon>
        <taxon>campanulids</taxon>
        <taxon>Asterales</taxon>
        <taxon>Asteraceae</taxon>
        <taxon>Asteroideae</taxon>
        <taxon>Heliantheae alliance</taxon>
        <taxon>Heliantheae</taxon>
        <taxon>Helianthus</taxon>
    </lineage>
</organism>
<dbReference type="EMBL" id="CM007894">
    <property type="protein sequence ID" value="OTG25679.1"/>
    <property type="molecule type" value="Genomic_DNA"/>
</dbReference>
<reference evidence="1 3" key="1">
    <citation type="journal article" date="2017" name="Nature">
        <title>The sunflower genome provides insights into oil metabolism, flowering and Asterid evolution.</title>
        <authorList>
            <person name="Badouin H."/>
            <person name="Gouzy J."/>
            <person name="Grassa C.J."/>
            <person name="Murat F."/>
            <person name="Staton S.E."/>
            <person name="Cottret L."/>
            <person name="Lelandais-Briere C."/>
            <person name="Owens G.L."/>
            <person name="Carrere S."/>
            <person name="Mayjonade B."/>
            <person name="Legrand L."/>
            <person name="Gill N."/>
            <person name="Kane N.C."/>
            <person name="Bowers J.E."/>
            <person name="Hubner S."/>
            <person name="Bellec A."/>
            <person name="Berard A."/>
            <person name="Berges H."/>
            <person name="Blanchet N."/>
            <person name="Boniface M.C."/>
            <person name="Brunel D."/>
            <person name="Catrice O."/>
            <person name="Chaidir N."/>
            <person name="Claudel C."/>
            <person name="Donnadieu C."/>
            <person name="Faraut T."/>
            <person name="Fievet G."/>
            <person name="Helmstetter N."/>
            <person name="King M."/>
            <person name="Knapp S.J."/>
            <person name="Lai Z."/>
            <person name="Le Paslier M.C."/>
            <person name="Lippi Y."/>
            <person name="Lorenzon L."/>
            <person name="Mandel J.R."/>
            <person name="Marage G."/>
            <person name="Marchand G."/>
            <person name="Marquand E."/>
            <person name="Bret-Mestries E."/>
            <person name="Morien E."/>
            <person name="Nambeesan S."/>
            <person name="Nguyen T."/>
            <person name="Pegot-Espagnet P."/>
            <person name="Pouilly N."/>
            <person name="Raftis F."/>
            <person name="Sallet E."/>
            <person name="Schiex T."/>
            <person name="Thomas J."/>
            <person name="Vandecasteele C."/>
            <person name="Vares D."/>
            <person name="Vear F."/>
            <person name="Vautrin S."/>
            <person name="Crespi M."/>
            <person name="Mangin B."/>
            <person name="Burke J.M."/>
            <person name="Salse J."/>
            <person name="Munos S."/>
            <person name="Vincourt P."/>
            <person name="Rieseberg L.H."/>
            <person name="Langlade N.B."/>
        </authorList>
    </citation>
    <scope>NUCLEOTIDE SEQUENCE [LARGE SCALE GENOMIC DNA]</scope>
    <source>
        <strain evidence="3">cv. SF193</strain>
        <tissue evidence="1">Leaves</tissue>
    </source>
</reference>
<dbReference type="Proteomes" id="UP000215914">
    <property type="component" value="Chromosome 5"/>
</dbReference>
<evidence type="ECO:0000313" key="1">
    <source>
        <dbReference type="EMBL" id="KAF5806389.1"/>
    </source>
</evidence>
<dbReference type="EMBL" id="MNCJ02000320">
    <property type="protein sequence ID" value="KAF5806389.1"/>
    <property type="molecule type" value="Genomic_DNA"/>
</dbReference>
<reference evidence="1" key="3">
    <citation type="submission" date="2020-06" db="EMBL/GenBank/DDBJ databases">
        <title>Helianthus annuus Genome sequencing and assembly Release 2.</title>
        <authorList>
            <person name="Gouzy J."/>
            <person name="Langlade N."/>
            <person name="Munos S."/>
        </authorList>
    </citation>
    <scope>NUCLEOTIDE SEQUENCE</scope>
    <source>
        <tissue evidence="1">Leaves</tissue>
    </source>
</reference>
<evidence type="ECO:0000313" key="3">
    <source>
        <dbReference type="Proteomes" id="UP000215914"/>
    </source>
</evidence>
<reference evidence="2" key="2">
    <citation type="submission" date="2017-02" db="EMBL/GenBank/DDBJ databases">
        <title>Sunflower complete genome.</title>
        <authorList>
            <person name="Langlade N."/>
            <person name="Munos S."/>
        </authorList>
    </citation>
    <scope>NUCLEOTIDE SEQUENCE [LARGE SCALE GENOMIC DNA]</scope>
    <source>
        <tissue evidence="2">Leaves</tissue>
    </source>
</reference>
<dbReference type="AlphaFoldDB" id="A0A251URI1"/>
<dbReference type="Gramene" id="mRNA:HanXRQr2_Chr05g0220831">
    <property type="protein sequence ID" value="mRNA:HanXRQr2_Chr05g0220831"/>
    <property type="gene ID" value="HanXRQr2_Chr05g0220831"/>
</dbReference>
<evidence type="ECO:0000313" key="2">
    <source>
        <dbReference type="EMBL" id="OTG25679.1"/>
    </source>
</evidence>
<gene>
    <name evidence="2" type="ORF">HannXRQ_Chr05g0150231</name>
    <name evidence="1" type="ORF">HanXRQr2_Chr05g0220831</name>
</gene>
<sequence length="56" mass="7372">MLYLEQIWVCRERISKRYKEGENRWVSADHWWRRWWMAFRVAEKGWLRLWLFRLRS</sequence>
<protein>
    <submittedName>
        <fullName evidence="2">Uncharacterized protein</fullName>
    </submittedName>
</protein>
<accession>A0A251URI1</accession>
<proteinExistence type="predicted"/>
<dbReference type="InParanoid" id="A0A251URI1"/>